<keyword evidence="1" id="KW-1133">Transmembrane helix</keyword>
<sequence length="499" mass="51973">MPRPFHGCKMRDVKRPARIDPHRLLIAVCALFVLVSTVLVPPTLALGWDEIVYASRFPPHGPGPEVPFSAPRTRGVPLLIAPVAAFSDSVGLLRCYLTLAAALALYLGFRPWLALAARAGFPAGTVPLAAGLYGGLWTALFYAGAAMPNHYVATGLACAVGCFLRVLDGAGGRAYAGLVGGLAAAALMRPHDAVWPGLVLLAAVPLLAAGRRAGRRRVRWRLSGAVCGGLALGLVPWAVEAWLRFGGVRERLREASGVQGGMSPAFSLPEHAAALDGPLLCRPCGAAGTDWASAGWWLLLPPLVALGLWAARAAGRLAWAALPVAAALAVAVPYLFFLDYAAPRFLLPAYALLAPVAAAGACAALRARALRARRVLLPVAAVLLVSHLAYQAHQAGLHSGIQAGAREDWRRMERLLRAHGVEPPCVLRGNSSVIPVAHVAGCAAGEGPAGPGRASALVLRGRPLPAWAVGAGWRAFPVPGTYNPGWRIAVPPGEGAVRP</sequence>
<feature type="transmembrane region" description="Helical" evidence="1">
    <location>
        <begin position="318"/>
        <end position="337"/>
    </location>
</feature>
<comment type="caution">
    <text evidence="2">The sequence shown here is derived from an EMBL/GenBank/DDBJ whole genome shotgun (WGS) entry which is preliminary data.</text>
</comment>
<dbReference type="Proteomes" id="UP001500016">
    <property type="component" value="Unassembled WGS sequence"/>
</dbReference>
<name>A0ABN2VVB7_9ACTN</name>
<feature type="transmembrane region" description="Helical" evidence="1">
    <location>
        <begin position="222"/>
        <end position="239"/>
    </location>
</feature>
<feature type="transmembrane region" description="Helical" evidence="1">
    <location>
        <begin position="194"/>
        <end position="210"/>
    </location>
</feature>
<evidence type="ECO:0000313" key="3">
    <source>
        <dbReference type="Proteomes" id="UP001500016"/>
    </source>
</evidence>
<keyword evidence="1" id="KW-0472">Membrane</keyword>
<feature type="transmembrane region" description="Helical" evidence="1">
    <location>
        <begin position="121"/>
        <end position="144"/>
    </location>
</feature>
<accession>A0ABN2VVB7</accession>
<evidence type="ECO:0000256" key="1">
    <source>
        <dbReference type="SAM" id="Phobius"/>
    </source>
</evidence>
<gene>
    <name evidence="2" type="ORF">GCM10009801_28030</name>
</gene>
<protein>
    <recommendedName>
        <fullName evidence="4">Integral membrane protein</fullName>
    </recommendedName>
</protein>
<feature type="transmembrane region" description="Helical" evidence="1">
    <location>
        <begin position="294"/>
        <end position="311"/>
    </location>
</feature>
<keyword evidence="3" id="KW-1185">Reference proteome</keyword>
<organism evidence="2 3">
    <name type="scientific">Streptomyces albiaxialis</name>
    <dbReference type="NCBI Taxonomy" id="329523"/>
    <lineage>
        <taxon>Bacteria</taxon>
        <taxon>Bacillati</taxon>
        <taxon>Actinomycetota</taxon>
        <taxon>Actinomycetes</taxon>
        <taxon>Kitasatosporales</taxon>
        <taxon>Streptomycetaceae</taxon>
        <taxon>Streptomyces</taxon>
    </lineage>
</organism>
<evidence type="ECO:0008006" key="4">
    <source>
        <dbReference type="Google" id="ProtNLM"/>
    </source>
</evidence>
<keyword evidence="1" id="KW-0812">Transmembrane</keyword>
<dbReference type="EMBL" id="BAAAPE010000007">
    <property type="protein sequence ID" value="GAA2074221.1"/>
    <property type="molecule type" value="Genomic_DNA"/>
</dbReference>
<feature type="transmembrane region" description="Helical" evidence="1">
    <location>
        <begin position="91"/>
        <end position="109"/>
    </location>
</feature>
<evidence type="ECO:0000313" key="2">
    <source>
        <dbReference type="EMBL" id="GAA2074221.1"/>
    </source>
</evidence>
<proteinExistence type="predicted"/>
<feature type="transmembrane region" description="Helical" evidence="1">
    <location>
        <begin position="349"/>
        <end position="368"/>
    </location>
</feature>
<reference evidence="2 3" key="1">
    <citation type="journal article" date="2019" name="Int. J. Syst. Evol. Microbiol.">
        <title>The Global Catalogue of Microorganisms (GCM) 10K type strain sequencing project: providing services to taxonomists for standard genome sequencing and annotation.</title>
        <authorList>
            <consortium name="The Broad Institute Genomics Platform"/>
            <consortium name="The Broad Institute Genome Sequencing Center for Infectious Disease"/>
            <person name="Wu L."/>
            <person name="Ma J."/>
        </authorList>
    </citation>
    <scope>NUCLEOTIDE SEQUENCE [LARGE SCALE GENOMIC DNA]</scope>
    <source>
        <strain evidence="2 3">JCM 15478</strain>
    </source>
</reference>